<proteinExistence type="predicted"/>
<organism evidence="1 2">
    <name type="scientific">Moraxella lacunata</name>
    <dbReference type="NCBI Taxonomy" id="477"/>
    <lineage>
        <taxon>Bacteria</taxon>
        <taxon>Pseudomonadati</taxon>
        <taxon>Pseudomonadota</taxon>
        <taxon>Gammaproteobacteria</taxon>
        <taxon>Moraxellales</taxon>
        <taxon>Moraxellaceae</taxon>
        <taxon>Moraxella</taxon>
    </lineage>
</organism>
<dbReference type="Proteomes" id="UP000191025">
    <property type="component" value="Unassembled WGS sequence"/>
</dbReference>
<evidence type="ECO:0000313" key="1">
    <source>
        <dbReference type="EMBL" id="OPH35557.1"/>
    </source>
</evidence>
<reference evidence="2" key="1">
    <citation type="submission" date="2017-03" db="EMBL/GenBank/DDBJ databases">
        <title>Draft genome sequence of Moraxella equi CCUG 4950T type strain.</title>
        <authorList>
            <person name="Salva-Serra F."/>
            <person name="Engstrom-Jakobsson H."/>
            <person name="Thorell K."/>
            <person name="Jaen-Luchoro D."/>
            <person name="Gonzales-Siles L."/>
            <person name="Karlsson R."/>
            <person name="Yazdan S."/>
            <person name="Boulund F."/>
            <person name="Johnning A."/>
            <person name="Engstrand L."/>
            <person name="Kristiansson E."/>
            <person name="Moore E."/>
        </authorList>
    </citation>
    <scope>NUCLEOTIDE SEQUENCE [LARGE SCALE GENOMIC DNA]</scope>
    <source>
        <strain evidence="2">CCUG 4441</strain>
    </source>
</reference>
<sequence length="90" mass="9721">MHLLNENNKNGLLYKVWANLPIFAICNACDDGFLDIQANPCQDSLVVCVGLGYGVGNLGCKLGKFGVFGVVCQKNPPCSYKRSEQGVVLK</sequence>
<accession>A0A1V4GSG7</accession>
<dbReference type="EMBL" id="MXAN01000064">
    <property type="protein sequence ID" value="OPH35557.1"/>
    <property type="molecule type" value="Genomic_DNA"/>
</dbReference>
<comment type="caution">
    <text evidence="1">The sequence shown here is derived from an EMBL/GenBank/DDBJ whole genome shotgun (WGS) entry which is preliminary data.</text>
</comment>
<gene>
    <name evidence="1" type="ORF">B5J94_09165</name>
</gene>
<name>A0A1V4GSG7_MORLA</name>
<protein>
    <submittedName>
        <fullName evidence="1">Uncharacterized protein</fullName>
    </submittedName>
</protein>
<dbReference type="AlphaFoldDB" id="A0A1V4GSG7"/>
<evidence type="ECO:0000313" key="2">
    <source>
        <dbReference type="Proteomes" id="UP000191025"/>
    </source>
</evidence>